<comment type="caution">
    <text evidence="2">The sequence shown here is derived from an EMBL/GenBank/DDBJ whole genome shotgun (WGS) entry which is preliminary data.</text>
</comment>
<keyword evidence="1" id="KW-0732">Signal</keyword>
<dbReference type="Gene3D" id="3.80.10.10">
    <property type="entry name" value="Ribonuclease Inhibitor"/>
    <property type="match status" value="1"/>
</dbReference>
<proteinExistence type="predicted"/>
<dbReference type="InterPro" id="IPR032675">
    <property type="entry name" value="LRR_dom_sf"/>
</dbReference>
<dbReference type="PANTHER" id="PTHR48060:SF21">
    <property type="entry name" value="L DOMAIN-LIKE PROTEIN"/>
    <property type="match status" value="1"/>
</dbReference>
<dbReference type="InterPro" id="IPR001611">
    <property type="entry name" value="Leu-rich_rpt"/>
</dbReference>
<dbReference type="Pfam" id="PF00560">
    <property type="entry name" value="LRR_1"/>
    <property type="match status" value="2"/>
</dbReference>
<evidence type="ECO:0000313" key="3">
    <source>
        <dbReference type="Proteomes" id="UP001472677"/>
    </source>
</evidence>
<sequence>MTGDPLGVLEAWNLTSPFCNRTGVTRNVTKQRVMSIDLQNLGLEGTIAPHLGNLSFLNYLNLQNNTFFGSMPQEIGQIFRLRTLILGSNQIQGTILPEGFSRLPFFINIQIGLHNISGEIPPSLFKMLPQHSKMGFDASNW</sequence>
<protein>
    <submittedName>
        <fullName evidence="2">Uncharacterized protein</fullName>
    </submittedName>
</protein>
<gene>
    <name evidence="2" type="ORF">V6N12_035902</name>
</gene>
<reference evidence="2 3" key="1">
    <citation type="journal article" date="2024" name="G3 (Bethesda)">
        <title>Genome assembly of Hibiscus sabdariffa L. provides insights into metabolisms of medicinal natural products.</title>
        <authorList>
            <person name="Kim T."/>
        </authorList>
    </citation>
    <scope>NUCLEOTIDE SEQUENCE [LARGE SCALE GENOMIC DNA]</scope>
    <source>
        <strain evidence="2">TK-2024</strain>
        <tissue evidence="2">Old leaves</tissue>
    </source>
</reference>
<dbReference type="EMBL" id="JBBPBM010000011">
    <property type="protein sequence ID" value="KAK8563762.1"/>
    <property type="molecule type" value="Genomic_DNA"/>
</dbReference>
<organism evidence="2 3">
    <name type="scientific">Hibiscus sabdariffa</name>
    <name type="common">roselle</name>
    <dbReference type="NCBI Taxonomy" id="183260"/>
    <lineage>
        <taxon>Eukaryota</taxon>
        <taxon>Viridiplantae</taxon>
        <taxon>Streptophyta</taxon>
        <taxon>Embryophyta</taxon>
        <taxon>Tracheophyta</taxon>
        <taxon>Spermatophyta</taxon>
        <taxon>Magnoliopsida</taxon>
        <taxon>eudicotyledons</taxon>
        <taxon>Gunneridae</taxon>
        <taxon>Pentapetalae</taxon>
        <taxon>rosids</taxon>
        <taxon>malvids</taxon>
        <taxon>Malvales</taxon>
        <taxon>Malvaceae</taxon>
        <taxon>Malvoideae</taxon>
        <taxon>Hibiscus</taxon>
    </lineage>
</organism>
<evidence type="ECO:0000256" key="1">
    <source>
        <dbReference type="ARBA" id="ARBA00022729"/>
    </source>
</evidence>
<dbReference type="InterPro" id="IPR053211">
    <property type="entry name" value="DNA_repair-toleration"/>
</dbReference>
<dbReference type="SUPFAM" id="SSF52058">
    <property type="entry name" value="L domain-like"/>
    <property type="match status" value="1"/>
</dbReference>
<keyword evidence="3" id="KW-1185">Reference proteome</keyword>
<accession>A0ABR2ERK2</accession>
<dbReference type="Proteomes" id="UP001472677">
    <property type="component" value="Unassembled WGS sequence"/>
</dbReference>
<name>A0ABR2ERK2_9ROSI</name>
<evidence type="ECO:0000313" key="2">
    <source>
        <dbReference type="EMBL" id="KAK8563762.1"/>
    </source>
</evidence>
<dbReference type="PANTHER" id="PTHR48060">
    <property type="entry name" value="DNA DAMAGE-REPAIR/TOLERATION PROTEIN DRT100"/>
    <property type="match status" value="1"/>
</dbReference>